<protein>
    <submittedName>
        <fullName evidence="2">Tail protein</fullName>
    </submittedName>
</protein>
<dbReference type="EMBL" id="MT774386">
    <property type="protein sequence ID" value="QOR59061.1"/>
    <property type="molecule type" value="Genomic_DNA"/>
</dbReference>
<evidence type="ECO:0000313" key="2">
    <source>
        <dbReference type="EMBL" id="QOR59061.1"/>
    </source>
</evidence>
<accession>A0A7M1RYT7</accession>
<reference evidence="2 3" key="1">
    <citation type="submission" date="2020-07" db="EMBL/GenBank/DDBJ databases">
        <title>Taxonomic proposal: Crassvirales, a new order of highly abundant and diverse bacterial viruses.</title>
        <authorList>
            <person name="Shkoporov A.N."/>
            <person name="Stockdale S.R."/>
            <person name="Guerin E."/>
            <person name="Ross R.P."/>
            <person name="Hill C."/>
        </authorList>
    </citation>
    <scope>NUCLEOTIDE SEQUENCE [LARGE SCALE GENOMIC DNA]</scope>
</reference>
<feature type="region of interest" description="Disordered" evidence="1">
    <location>
        <begin position="440"/>
        <end position="459"/>
    </location>
</feature>
<feature type="compositionally biased region" description="Basic and acidic residues" evidence="1">
    <location>
        <begin position="636"/>
        <end position="647"/>
    </location>
</feature>
<feature type="region of interest" description="Disordered" evidence="1">
    <location>
        <begin position="631"/>
        <end position="650"/>
    </location>
</feature>
<proteinExistence type="predicted"/>
<name>A0A7M1RYT7_9CAUD</name>
<dbReference type="InterPro" id="IPR054500">
    <property type="entry name" value="Phage_fiber_rpt"/>
</dbReference>
<sequence length="1062" mass="116332">MDIEEKDLGKAIVTVASPEIYDATQAYERLTYVKHNGHVYLSKQDVPVGASPTGGDNDEYWLDYKIAAASCRLGRAYRRITDWNVVRPTGGSYDNPHPVEEEWTAEPTSANGILWYSERLFTEDGRNQDAEWSMPAQLTYTLYTEFYTSNVEKEPGTPDTHPQNWVKGYQEGYIWLATQEVYNDSKQGWVVNLIRGTKIESVEATVDAEVGTPAVVVINKGTELNPKFIFQFTNMKGEHGDRGNYTFIFNGEINPTGNNQTSSVVTPTGITLAVGDNVIDNNGDVYIVRVIGPTTFAVIQDAVQTIRGIDTKRGVVYMRSNNDASVKTPTGGSYDNPVPTESTWNTEIPDGSAKLWVSTRMFTSNGKNQEEAWSTPKNLTYVQYIETWYSTVENNPGNPDDNPDNWSKTGNNFIWIAVRTIYNGNKQEWNIAKVVGKTGATGPTGAPGSNGSDGADGKSASIKSATATVDANVGIPSVDVTVGGTEFERTFDFAFKNLKGQKGDKGDTGKTGEKGDIGVTGKDGKNFTILGYKDSLEQLQTDVPSPAQGDAYGVGTVEPYELYIYDTTKGWVANGTIGGGTSVDVVDNLTTGDADKALSANMGKKLNEDKLAIGDVVNNLTTNDAKKALSAAQGKKLQDEKVEDAPKDGSPYMRKNGAWSAYTQIEEVYTFEPDLTTDKITQEEYNKLKAAVQAGKVIVLKQQDIPGGYVMSISIFMENTINLMYSAGDSFTLLSITSDLNVTVETRYCLLPNNTKEYEVTGNYNPAHKKYVDEAVVANSYKVLPTEVLEITQGMASDDIFNKFGGKSAYLDFVKNTPANSIIRVEGGALCVASIITYTDDNTSTLAIQTLGLNASQYIGVTVSSGTASALTAKYIFVNESDVLTKTNTSAYTPTKDYQPSTKKYVDTAIYGKIINADSGTISSDLVVNGTNLTGIDAEERVKKYFGNLANFRNVVQDIIENHTRYFIHNGNDCRELGCLNVWKNTENTEHELHFILTGFGDGNLHTKRYSIRITENTDDAKFIIENIVSSDNLRTVTKKTSTEYSNINPKLDNTAYLVTDD</sequence>
<dbReference type="Proteomes" id="UP000593772">
    <property type="component" value="Segment"/>
</dbReference>
<keyword evidence="3" id="KW-1185">Reference proteome</keyword>
<dbReference type="Gene3D" id="1.20.5.320">
    <property type="entry name" value="6-Phosphogluconate Dehydrogenase, domain 3"/>
    <property type="match status" value="1"/>
</dbReference>
<dbReference type="GeneID" id="65129554"/>
<dbReference type="KEGG" id="vg:65129554"/>
<organism evidence="2 3">
    <name type="scientific">uncultured phage cr110_1</name>
    <dbReference type="NCBI Taxonomy" id="2772070"/>
    <lineage>
        <taxon>Viruses</taxon>
        <taxon>Duplodnaviria</taxon>
        <taxon>Heunggongvirae</taxon>
        <taxon>Uroviricota</taxon>
        <taxon>Caudoviricetes</taxon>
        <taxon>Crassvirales</taxon>
        <taxon>Intestiviridae</taxon>
        <taxon>Crudevirinae</taxon>
        <taxon>Delmidovirus</taxon>
        <taxon>Delmidovirus intestinihominis</taxon>
    </lineage>
</organism>
<evidence type="ECO:0000256" key="1">
    <source>
        <dbReference type="SAM" id="MobiDB-lite"/>
    </source>
</evidence>
<dbReference type="Pfam" id="PF22337">
    <property type="entry name" value="Phage_fiber_rpt"/>
    <property type="match status" value="2"/>
</dbReference>
<evidence type="ECO:0000313" key="3">
    <source>
        <dbReference type="Proteomes" id="UP000593772"/>
    </source>
</evidence>
<dbReference type="RefSeq" id="YP_010111219.1">
    <property type="nucleotide sequence ID" value="NC_055879.1"/>
</dbReference>